<dbReference type="Proteomes" id="UP000316855">
    <property type="component" value="Chromosome"/>
</dbReference>
<gene>
    <name evidence="2" type="ORF">Pan161_41890</name>
</gene>
<sequence>MSRERKILTLVILLMQTMVGTACESEDQRLTRLATEYADRQPNQIIDSRRNPFSGQGIGAGVL</sequence>
<dbReference type="KEGG" id="gax:Pan161_41890"/>
<dbReference type="EMBL" id="CP036343">
    <property type="protein sequence ID" value="QDT92521.1"/>
    <property type="molecule type" value="Genomic_DNA"/>
</dbReference>
<dbReference type="AlphaFoldDB" id="A0A517VHN4"/>
<evidence type="ECO:0000313" key="3">
    <source>
        <dbReference type="Proteomes" id="UP000316855"/>
    </source>
</evidence>
<accession>A0A517VHN4</accession>
<evidence type="ECO:0000313" key="2">
    <source>
        <dbReference type="EMBL" id="QDT92521.1"/>
    </source>
</evidence>
<evidence type="ECO:0000256" key="1">
    <source>
        <dbReference type="SAM" id="MobiDB-lite"/>
    </source>
</evidence>
<keyword evidence="3" id="KW-1185">Reference proteome</keyword>
<reference evidence="2 3" key="1">
    <citation type="submission" date="2019-02" db="EMBL/GenBank/DDBJ databases">
        <title>Deep-cultivation of Planctomycetes and their phenomic and genomic characterization uncovers novel biology.</title>
        <authorList>
            <person name="Wiegand S."/>
            <person name="Jogler M."/>
            <person name="Boedeker C."/>
            <person name="Pinto D."/>
            <person name="Vollmers J."/>
            <person name="Rivas-Marin E."/>
            <person name="Kohn T."/>
            <person name="Peeters S.H."/>
            <person name="Heuer A."/>
            <person name="Rast P."/>
            <person name="Oberbeckmann S."/>
            <person name="Bunk B."/>
            <person name="Jeske O."/>
            <person name="Meyerdierks A."/>
            <person name="Storesund J.E."/>
            <person name="Kallscheuer N."/>
            <person name="Luecker S."/>
            <person name="Lage O.M."/>
            <person name="Pohl T."/>
            <person name="Merkel B.J."/>
            <person name="Hornburger P."/>
            <person name="Mueller R.-W."/>
            <person name="Bruemmer F."/>
            <person name="Labrenz M."/>
            <person name="Spormann A.M."/>
            <person name="Op den Camp H."/>
            <person name="Overmann J."/>
            <person name="Amann R."/>
            <person name="Jetten M.S.M."/>
            <person name="Mascher T."/>
            <person name="Medema M.H."/>
            <person name="Devos D.P."/>
            <person name="Kaster A.-K."/>
            <person name="Ovreas L."/>
            <person name="Rohde M."/>
            <person name="Galperin M.Y."/>
            <person name="Jogler C."/>
        </authorList>
    </citation>
    <scope>NUCLEOTIDE SEQUENCE [LARGE SCALE GENOMIC DNA]</scope>
    <source>
        <strain evidence="2 3">Pan161</strain>
    </source>
</reference>
<name>A0A517VHN4_9PLAN</name>
<protein>
    <submittedName>
        <fullName evidence="2">Uncharacterized protein</fullName>
    </submittedName>
</protein>
<dbReference type="PROSITE" id="PS51257">
    <property type="entry name" value="PROKAR_LIPOPROTEIN"/>
    <property type="match status" value="1"/>
</dbReference>
<feature type="compositionally biased region" description="Polar residues" evidence="1">
    <location>
        <begin position="44"/>
        <end position="54"/>
    </location>
</feature>
<proteinExistence type="predicted"/>
<organism evidence="2 3">
    <name type="scientific">Gimesia algae</name>
    <dbReference type="NCBI Taxonomy" id="2527971"/>
    <lineage>
        <taxon>Bacteria</taxon>
        <taxon>Pseudomonadati</taxon>
        <taxon>Planctomycetota</taxon>
        <taxon>Planctomycetia</taxon>
        <taxon>Planctomycetales</taxon>
        <taxon>Planctomycetaceae</taxon>
        <taxon>Gimesia</taxon>
    </lineage>
</organism>
<feature type="region of interest" description="Disordered" evidence="1">
    <location>
        <begin position="44"/>
        <end position="63"/>
    </location>
</feature>